<accession>A0A7T2WYQ2</accession>
<dbReference type="InterPro" id="IPR041478">
    <property type="entry name" value="TetR_C_27"/>
</dbReference>
<dbReference type="PANTHER" id="PTHR30055:SF226">
    <property type="entry name" value="HTH-TYPE TRANSCRIPTIONAL REGULATOR PKSA"/>
    <property type="match status" value="1"/>
</dbReference>
<evidence type="ECO:0000313" key="3">
    <source>
        <dbReference type="Proteomes" id="UP000594943"/>
    </source>
</evidence>
<dbReference type="Pfam" id="PF00440">
    <property type="entry name" value="TetR_N"/>
    <property type="match status" value="1"/>
</dbReference>
<organism evidence="2 3">
    <name type="scientific">Burkholderia humptydooensis</name>
    <dbReference type="NCBI Taxonomy" id="430531"/>
    <lineage>
        <taxon>Bacteria</taxon>
        <taxon>Pseudomonadati</taxon>
        <taxon>Pseudomonadota</taxon>
        <taxon>Betaproteobacteria</taxon>
        <taxon>Burkholderiales</taxon>
        <taxon>Burkholderiaceae</taxon>
        <taxon>Burkholderia</taxon>
        <taxon>pseudomallei group</taxon>
    </lineage>
</organism>
<dbReference type="EMBL" id="CP065686">
    <property type="protein sequence ID" value="QPS43918.1"/>
    <property type="molecule type" value="Genomic_DNA"/>
</dbReference>
<dbReference type="PANTHER" id="PTHR30055">
    <property type="entry name" value="HTH-TYPE TRANSCRIPTIONAL REGULATOR RUTR"/>
    <property type="match status" value="1"/>
</dbReference>
<sequence>MNHHSFSRVNPKKRSPRLEARLADNRAQILDAARRLVAEGGWQAAQMSSVAHAAGLATGSVYRYFPSKADLFAQVLAIVSQREVDVVRQIAAAGGLVRDRLADAVYAFSKRALRGRRLAFALIAEPCEPEIDVQRLAYRKALSEAVQRIIEEGIRSGEFPEQDARTSAACVVGAFMEALVGPLAPDEEHKTDEAEFLGHIVECCVRAVGARMPPRGTGAPLRIVGKPESD</sequence>
<gene>
    <name evidence="2" type="ORF">I6G56_02070</name>
</gene>
<dbReference type="InterPro" id="IPR050109">
    <property type="entry name" value="HTH-type_TetR-like_transc_reg"/>
</dbReference>
<dbReference type="PRINTS" id="PR00455">
    <property type="entry name" value="HTHTETR"/>
</dbReference>
<name>A0A7U4SSY8_9BURK</name>
<dbReference type="GO" id="GO:0003700">
    <property type="term" value="F:DNA-binding transcription factor activity"/>
    <property type="evidence" value="ECO:0007669"/>
    <property type="project" value="TreeGrafter"/>
</dbReference>
<dbReference type="RefSeq" id="WP_006024084.1">
    <property type="nucleotide sequence ID" value="NZ_CP013380.1"/>
</dbReference>
<reference evidence="2 3" key="1">
    <citation type="submission" date="2020-12" db="EMBL/GenBank/DDBJ databases">
        <title>FDA dAtabase for Regulatory Grade micrObial Sequences (FDA-ARGOS): Supporting development and validation of Infectious Disease Dx tests.</title>
        <authorList>
            <person name="Nelson B."/>
            <person name="Plummer A."/>
            <person name="Tallon L."/>
            <person name="Sadzewicz L."/>
            <person name="Zhao X."/>
            <person name="Boylan J."/>
            <person name="Ott S."/>
            <person name="Bowen H."/>
            <person name="Vavikolanu K."/>
            <person name="Mehta A."/>
            <person name="Aluvathingal J."/>
            <person name="Nadendla S."/>
            <person name="Myers T."/>
            <person name="Yan Y."/>
            <person name="Sichtig H."/>
        </authorList>
    </citation>
    <scope>NUCLEOTIDE SEQUENCE [LARGE SCALE GENOMIC DNA]</scope>
    <source>
        <strain evidence="2 3">FDAARGOS_899</strain>
    </source>
</reference>
<dbReference type="AlphaFoldDB" id="A0A7U4SSY8"/>
<dbReference type="InterPro" id="IPR001647">
    <property type="entry name" value="HTH_TetR"/>
</dbReference>
<dbReference type="KEGG" id="bhg:I6G56_02070"/>
<accession>A0A7U4SSY8</accession>
<evidence type="ECO:0000256" key="1">
    <source>
        <dbReference type="ARBA" id="ARBA00023125"/>
    </source>
</evidence>
<dbReference type="InterPro" id="IPR009057">
    <property type="entry name" value="Homeodomain-like_sf"/>
</dbReference>
<evidence type="ECO:0000313" key="2">
    <source>
        <dbReference type="EMBL" id="QPS43918.1"/>
    </source>
</evidence>
<dbReference type="SUPFAM" id="SSF46689">
    <property type="entry name" value="Homeodomain-like"/>
    <property type="match status" value="1"/>
</dbReference>
<protein>
    <submittedName>
        <fullName evidence="2">TetR/AcrR family transcriptional regulator</fullName>
    </submittedName>
</protein>
<dbReference type="Gene3D" id="1.10.357.10">
    <property type="entry name" value="Tetracycline Repressor, domain 2"/>
    <property type="match status" value="1"/>
</dbReference>
<dbReference type="Proteomes" id="UP000594943">
    <property type="component" value="Chromosome 1"/>
</dbReference>
<dbReference type="Pfam" id="PF17935">
    <property type="entry name" value="TetR_C_27"/>
    <property type="match status" value="1"/>
</dbReference>
<keyword evidence="1" id="KW-0238">DNA-binding</keyword>
<dbReference type="PROSITE" id="PS50977">
    <property type="entry name" value="HTH_TETR_2"/>
    <property type="match status" value="1"/>
</dbReference>
<dbReference type="InterPro" id="IPR036271">
    <property type="entry name" value="Tet_transcr_reg_TetR-rel_C_sf"/>
</dbReference>
<dbReference type="GO" id="GO:0000976">
    <property type="term" value="F:transcription cis-regulatory region binding"/>
    <property type="evidence" value="ECO:0007669"/>
    <property type="project" value="TreeGrafter"/>
</dbReference>
<dbReference type="SUPFAM" id="SSF48498">
    <property type="entry name" value="Tetracyclin repressor-like, C-terminal domain"/>
    <property type="match status" value="1"/>
</dbReference>
<proteinExistence type="predicted"/>